<dbReference type="InterPro" id="IPR020946">
    <property type="entry name" value="Flavin_mOase-like"/>
</dbReference>
<dbReference type="SUPFAM" id="SSF51905">
    <property type="entry name" value="FAD/NAD(P)-binding domain"/>
    <property type="match status" value="1"/>
</dbReference>
<sequence>MGSIDDNPVPPSKKFNTSLTDFSTVHEDKTGPYAENLTVDALIVGAGFAGIFMLKTLRDLGLRTTIFEAGTDIGGTWRWNCYPGAAVDSEVPEYEFSWPEVYSTWTWKSNYPTYSELREYFDHVDRVVGVKKDCAFNTVVVGARFDTEDGVWRVKTKDGRVTMARYLVLGTGFSAKRYIPPWPGMDKFRGIVHHSSFWPDTEIPVANKRCAIIGTGASGVQITQAWGPRAGSLTVFQRTPNLGLPMRKTALTPESQNALKHYYPELFRYRETTFAGFLYDWAEKNTFDDSPADREAFYERVWNEGGFRFWVSIYKDNVFDAEANKESYAFWAKKTRARIVDPVKRDLLAPSPENMPHFFGIKRPALERDYYEQFNRENVDVVDIRGNGIKEFTETGIRLEDGTYYEFDVVAVATGFDVVTGVMTQLNLQSISGKPLSEEWSSGAQTYLGTTVSGYPNMFHIYGAHGPTLLSNGPTSVAVQGRWVADAISKIEANGVRYINPKSEASEKWKKRVLELNNKTLFPTTTSTYMGGGIPGKVVEPVCFAGGVPTYAKEIREALDEWDVGFNIVMK</sequence>
<evidence type="ECO:0000313" key="9">
    <source>
        <dbReference type="Proteomes" id="UP001610563"/>
    </source>
</evidence>
<name>A0ABR4GI71_9EURO</name>
<proteinExistence type="inferred from homology"/>
<evidence type="ECO:0000256" key="7">
    <source>
        <dbReference type="ARBA" id="ARBA00023033"/>
    </source>
</evidence>
<evidence type="ECO:0000256" key="1">
    <source>
        <dbReference type="ARBA" id="ARBA00001974"/>
    </source>
</evidence>
<organism evidence="8 9">
    <name type="scientific">Aspergillus keveii</name>
    <dbReference type="NCBI Taxonomy" id="714993"/>
    <lineage>
        <taxon>Eukaryota</taxon>
        <taxon>Fungi</taxon>
        <taxon>Dikarya</taxon>
        <taxon>Ascomycota</taxon>
        <taxon>Pezizomycotina</taxon>
        <taxon>Eurotiomycetes</taxon>
        <taxon>Eurotiomycetidae</taxon>
        <taxon>Eurotiales</taxon>
        <taxon>Aspergillaceae</taxon>
        <taxon>Aspergillus</taxon>
        <taxon>Aspergillus subgen. Nidulantes</taxon>
    </lineage>
</organism>
<dbReference type="PANTHER" id="PTHR43098">
    <property type="entry name" value="L-ORNITHINE N(5)-MONOOXYGENASE-RELATED"/>
    <property type="match status" value="1"/>
</dbReference>
<comment type="cofactor">
    <cofactor evidence="1">
        <name>FAD</name>
        <dbReference type="ChEBI" id="CHEBI:57692"/>
    </cofactor>
</comment>
<dbReference type="PANTHER" id="PTHR43098:SF3">
    <property type="entry name" value="L-ORNITHINE N(5)-MONOOXYGENASE-RELATED"/>
    <property type="match status" value="1"/>
</dbReference>
<gene>
    <name evidence="8" type="ORF">BJX66DRAFT_346868</name>
</gene>
<evidence type="ECO:0000313" key="8">
    <source>
        <dbReference type="EMBL" id="KAL2798631.1"/>
    </source>
</evidence>
<keyword evidence="3" id="KW-0285">Flavoprotein</keyword>
<evidence type="ECO:0000256" key="2">
    <source>
        <dbReference type="ARBA" id="ARBA00010139"/>
    </source>
</evidence>
<evidence type="ECO:0008006" key="10">
    <source>
        <dbReference type="Google" id="ProtNLM"/>
    </source>
</evidence>
<dbReference type="InterPro" id="IPR050775">
    <property type="entry name" value="FAD-binding_Monooxygenases"/>
</dbReference>
<reference evidence="8 9" key="1">
    <citation type="submission" date="2024-07" db="EMBL/GenBank/DDBJ databases">
        <title>Section-level genome sequencing and comparative genomics of Aspergillus sections Usti and Cavernicolus.</title>
        <authorList>
            <consortium name="Lawrence Berkeley National Laboratory"/>
            <person name="Nybo J.L."/>
            <person name="Vesth T.C."/>
            <person name="Theobald S."/>
            <person name="Frisvad J.C."/>
            <person name="Larsen T.O."/>
            <person name="Kjaerboelling I."/>
            <person name="Rothschild-Mancinelli K."/>
            <person name="Lyhne E.K."/>
            <person name="Kogle M.E."/>
            <person name="Barry K."/>
            <person name="Clum A."/>
            <person name="Na H."/>
            <person name="Ledsgaard L."/>
            <person name="Lin J."/>
            <person name="Lipzen A."/>
            <person name="Kuo A."/>
            <person name="Riley R."/>
            <person name="Mondo S."/>
            <person name="Labutti K."/>
            <person name="Haridas S."/>
            <person name="Pangalinan J."/>
            <person name="Salamov A.A."/>
            <person name="Simmons B.A."/>
            <person name="Magnuson J.K."/>
            <person name="Chen J."/>
            <person name="Drula E."/>
            <person name="Henrissat B."/>
            <person name="Wiebenga A."/>
            <person name="Lubbers R.J."/>
            <person name="Gomes A.C."/>
            <person name="Makela M.R."/>
            <person name="Stajich J."/>
            <person name="Grigoriev I.V."/>
            <person name="Mortensen U.H."/>
            <person name="De Vries R.P."/>
            <person name="Baker S.E."/>
            <person name="Andersen M.R."/>
        </authorList>
    </citation>
    <scope>NUCLEOTIDE SEQUENCE [LARGE SCALE GENOMIC DNA]</scope>
    <source>
        <strain evidence="8 9">CBS 209.92</strain>
    </source>
</reference>
<dbReference type="InterPro" id="IPR036188">
    <property type="entry name" value="FAD/NAD-bd_sf"/>
</dbReference>
<dbReference type="Gene3D" id="3.50.50.60">
    <property type="entry name" value="FAD/NAD(P)-binding domain"/>
    <property type="match status" value="2"/>
</dbReference>
<comment type="similarity">
    <text evidence="2">Belongs to the FAD-binding monooxygenase family.</text>
</comment>
<comment type="caution">
    <text evidence="8">The sequence shown here is derived from an EMBL/GenBank/DDBJ whole genome shotgun (WGS) entry which is preliminary data.</text>
</comment>
<keyword evidence="4" id="KW-0274">FAD</keyword>
<dbReference type="Pfam" id="PF00743">
    <property type="entry name" value="FMO-like"/>
    <property type="match status" value="1"/>
</dbReference>
<keyword evidence="7" id="KW-0503">Monooxygenase</keyword>
<dbReference type="EMBL" id="JBFTWV010000012">
    <property type="protein sequence ID" value="KAL2798631.1"/>
    <property type="molecule type" value="Genomic_DNA"/>
</dbReference>
<evidence type="ECO:0000256" key="5">
    <source>
        <dbReference type="ARBA" id="ARBA00022857"/>
    </source>
</evidence>
<keyword evidence="9" id="KW-1185">Reference proteome</keyword>
<keyword evidence="6" id="KW-0560">Oxidoreductase</keyword>
<accession>A0ABR4GI71</accession>
<protein>
    <recommendedName>
        <fullName evidence="10">Steroid monooxygenase</fullName>
    </recommendedName>
</protein>
<dbReference type="PRINTS" id="PR00411">
    <property type="entry name" value="PNDRDTASEI"/>
</dbReference>
<keyword evidence="5" id="KW-0521">NADP</keyword>
<evidence type="ECO:0000256" key="6">
    <source>
        <dbReference type="ARBA" id="ARBA00023002"/>
    </source>
</evidence>
<evidence type="ECO:0000256" key="4">
    <source>
        <dbReference type="ARBA" id="ARBA00022827"/>
    </source>
</evidence>
<dbReference type="Proteomes" id="UP001610563">
    <property type="component" value="Unassembled WGS sequence"/>
</dbReference>
<evidence type="ECO:0000256" key="3">
    <source>
        <dbReference type="ARBA" id="ARBA00022630"/>
    </source>
</evidence>